<evidence type="ECO:0000259" key="2">
    <source>
        <dbReference type="Pfam" id="PF09044"/>
    </source>
</evidence>
<dbReference type="GO" id="GO:0005576">
    <property type="term" value="C:extracellular region"/>
    <property type="evidence" value="ECO:0007669"/>
    <property type="project" value="InterPro"/>
</dbReference>
<feature type="domain" description="Killer toxin Kp4" evidence="2">
    <location>
        <begin position="36"/>
        <end position="150"/>
    </location>
</feature>
<keyword evidence="1" id="KW-0732">Signal</keyword>
<name>A0A6A5Q9T9_AMPQU</name>
<dbReference type="Pfam" id="PF09044">
    <property type="entry name" value="Kp4"/>
    <property type="match status" value="1"/>
</dbReference>
<organism evidence="3 4">
    <name type="scientific">Ampelomyces quisqualis</name>
    <name type="common">Powdery mildew agent</name>
    <dbReference type="NCBI Taxonomy" id="50730"/>
    <lineage>
        <taxon>Eukaryota</taxon>
        <taxon>Fungi</taxon>
        <taxon>Dikarya</taxon>
        <taxon>Ascomycota</taxon>
        <taxon>Pezizomycotina</taxon>
        <taxon>Dothideomycetes</taxon>
        <taxon>Pleosporomycetidae</taxon>
        <taxon>Pleosporales</taxon>
        <taxon>Pleosporineae</taxon>
        <taxon>Phaeosphaeriaceae</taxon>
        <taxon>Ampelomyces</taxon>
    </lineage>
</organism>
<accession>A0A6A5Q9T9</accession>
<dbReference type="OrthoDB" id="4177994at2759"/>
<sequence>MQYGSFAIVLFVLNWAPAVTALPLEESTASLGSLPATLLARESPKLGINCRGSARCYGHSSIYDLQQYLPNVDNKTTYASGQQVVCRPSVGFYGQFHTHGGLCVFPQKLQGNETVSGQEVKDAVQRIFDHKCKACGSTPIYSGEITINWVREACGWGKCDYSPSAGKD</sequence>
<proteinExistence type="predicted"/>
<dbReference type="AlphaFoldDB" id="A0A6A5Q9T9"/>
<evidence type="ECO:0000256" key="1">
    <source>
        <dbReference type="SAM" id="SignalP"/>
    </source>
</evidence>
<dbReference type="SUPFAM" id="SSF55221">
    <property type="entry name" value="Yeast killer toxins"/>
    <property type="match status" value="1"/>
</dbReference>
<dbReference type="Gene3D" id="3.30.430.10">
    <property type="entry name" value="Killer Toxin P4, subunit A"/>
    <property type="match status" value="1"/>
</dbReference>
<dbReference type="EMBL" id="ML979143">
    <property type="protein sequence ID" value="KAF1911568.1"/>
    <property type="molecule type" value="Genomic_DNA"/>
</dbReference>
<feature type="chain" id="PRO_5025500556" description="Killer toxin Kp4 domain-containing protein" evidence="1">
    <location>
        <begin position="22"/>
        <end position="168"/>
    </location>
</feature>
<dbReference type="InterPro" id="IPR011329">
    <property type="entry name" value="Killer_tox_Kp4/SMK"/>
</dbReference>
<evidence type="ECO:0000313" key="4">
    <source>
        <dbReference type="Proteomes" id="UP000800096"/>
    </source>
</evidence>
<dbReference type="Proteomes" id="UP000800096">
    <property type="component" value="Unassembled WGS sequence"/>
</dbReference>
<feature type="signal peptide" evidence="1">
    <location>
        <begin position="1"/>
        <end position="21"/>
    </location>
</feature>
<dbReference type="InterPro" id="IPR015131">
    <property type="entry name" value="Killer_tox_Kp4"/>
</dbReference>
<gene>
    <name evidence="3" type="ORF">BDU57DRAFT_524124</name>
</gene>
<evidence type="ECO:0000313" key="3">
    <source>
        <dbReference type="EMBL" id="KAF1911568.1"/>
    </source>
</evidence>
<reference evidence="3" key="1">
    <citation type="journal article" date="2020" name="Stud. Mycol.">
        <title>101 Dothideomycetes genomes: a test case for predicting lifestyles and emergence of pathogens.</title>
        <authorList>
            <person name="Haridas S."/>
            <person name="Albert R."/>
            <person name="Binder M."/>
            <person name="Bloem J."/>
            <person name="Labutti K."/>
            <person name="Salamov A."/>
            <person name="Andreopoulos B."/>
            <person name="Baker S."/>
            <person name="Barry K."/>
            <person name="Bills G."/>
            <person name="Bluhm B."/>
            <person name="Cannon C."/>
            <person name="Castanera R."/>
            <person name="Culley D."/>
            <person name="Daum C."/>
            <person name="Ezra D."/>
            <person name="Gonzalez J."/>
            <person name="Henrissat B."/>
            <person name="Kuo A."/>
            <person name="Liang C."/>
            <person name="Lipzen A."/>
            <person name="Lutzoni F."/>
            <person name="Magnuson J."/>
            <person name="Mondo S."/>
            <person name="Nolan M."/>
            <person name="Ohm R."/>
            <person name="Pangilinan J."/>
            <person name="Park H.-J."/>
            <person name="Ramirez L."/>
            <person name="Alfaro M."/>
            <person name="Sun H."/>
            <person name="Tritt A."/>
            <person name="Yoshinaga Y."/>
            <person name="Zwiers L.-H."/>
            <person name="Turgeon B."/>
            <person name="Goodwin S."/>
            <person name="Spatafora J."/>
            <person name="Crous P."/>
            <person name="Grigoriev I."/>
        </authorList>
    </citation>
    <scope>NUCLEOTIDE SEQUENCE</scope>
    <source>
        <strain evidence="3">HMLAC05119</strain>
    </source>
</reference>
<keyword evidence="4" id="KW-1185">Reference proteome</keyword>
<protein>
    <recommendedName>
        <fullName evidence="2">Killer toxin Kp4 domain-containing protein</fullName>
    </recommendedName>
</protein>